<evidence type="ECO:0000313" key="4">
    <source>
        <dbReference type="Proteomes" id="UP001526201"/>
    </source>
</evidence>
<sequence>MTTTNRVAPWIAAAAIAASFGFAPIAGAATEQMPVIAATTTQPAPGGTNGTDPLVPFGADPQIPYQLGFIDHNHDNGNTTNGQLDLPS</sequence>
<evidence type="ECO:0000256" key="1">
    <source>
        <dbReference type="SAM" id="MobiDB-lite"/>
    </source>
</evidence>
<name>A0ABT3C4W6_9MYCO</name>
<proteinExistence type="predicted"/>
<feature type="chain" id="PRO_5045131597" evidence="2">
    <location>
        <begin position="29"/>
        <end position="88"/>
    </location>
</feature>
<gene>
    <name evidence="3" type="ORF">H7J73_00485</name>
</gene>
<feature type="compositionally biased region" description="Polar residues" evidence="1">
    <location>
        <begin position="76"/>
        <end position="88"/>
    </location>
</feature>
<feature type="region of interest" description="Disordered" evidence="1">
    <location>
        <begin position="69"/>
        <end position="88"/>
    </location>
</feature>
<keyword evidence="2" id="KW-0732">Signal</keyword>
<organism evidence="3 4">
    <name type="scientific">Mycolicibacterium komossense</name>
    <dbReference type="NCBI Taxonomy" id="1779"/>
    <lineage>
        <taxon>Bacteria</taxon>
        <taxon>Bacillati</taxon>
        <taxon>Actinomycetota</taxon>
        <taxon>Actinomycetes</taxon>
        <taxon>Mycobacteriales</taxon>
        <taxon>Mycobacteriaceae</taxon>
        <taxon>Mycolicibacterium</taxon>
    </lineage>
</organism>
<evidence type="ECO:0000313" key="3">
    <source>
        <dbReference type="EMBL" id="MCV7224523.1"/>
    </source>
</evidence>
<dbReference type="EMBL" id="JACKTY010000004">
    <property type="protein sequence ID" value="MCV7224523.1"/>
    <property type="molecule type" value="Genomic_DNA"/>
</dbReference>
<keyword evidence="4" id="KW-1185">Reference proteome</keyword>
<accession>A0ABT3C4W6</accession>
<dbReference type="Proteomes" id="UP001526201">
    <property type="component" value="Unassembled WGS sequence"/>
</dbReference>
<reference evidence="3 4" key="1">
    <citation type="journal article" date="2022" name="BMC Genomics">
        <title>Comparative genome analysis of mycobacteria focusing on tRNA and non-coding RNA.</title>
        <authorList>
            <person name="Behra P.R.K."/>
            <person name="Pettersson B.M.F."/>
            <person name="Ramesh M."/>
            <person name="Das S."/>
            <person name="Dasgupta S."/>
            <person name="Kirsebom L.A."/>
        </authorList>
    </citation>
    <scope>NUCLEOTIDE SEQUENCE [LARGE SCALE GENOMIC DNA]</scope>
    <source>
        <strain evidence="3 4">DSM 44078</strain>
    </source>
</reference>
<feature type="signal peptide" evidence="2">
    <location>
        <begin position="1"/>
        <end position="28"/>
    </location>
</feature>
<protein>
    <submittedName>
        <fullName evidence="3">Uncharacterized protein</fullName>
    </submittedName>
</protein>
<comment type="caution">
    <text evidence="3">The sequence shown here is derived from an EMBL/GenBank/DDBJ whole genome shotgun (WGS) entry which is preliminary data.</text>
</comment>
<dbReference type="RefSeq" id="WP_264065250.1">
    <property type="nucleotide sequence ID" value="NZ_JACKTY010000004.1"/>
</dbReference>
<evidence type="ECO:0000256" key="2">
    <source>
        <dbReference type="SAM" id="SignalP"/>
    </source>
</evidence>